<dbReference type="EMBL" id="JACHMB010000001">
    <property type="protein sequence ID" value="MBB5783229.1"/>
    <property type="molecule type" value="Genomic_DNA"/>
</dbReference>
<keyword evidence="3" id="KW-1185">Reference proteome</keyword>
<protein>
    <submittedName>
        <fullName evidence="2">Uncharacterized protein (DUF427 family)</fullName>
    </submittedName>
</protein>
<name>A0A7W9GG54_9ACTN</name>
<dbReference type="AlphaFoldDB" id="A0A7W9GG54"/>
<evidence type="ECO:0000259" key="1">
    <source>
        <dbReference type="Pfam" id="PF04248"/>
    </source>
</evidence>
<reference evidence="2 3" key="1">
    <citation type="submission" date="2020-08" db="EMBL/GenBank/DDBJ databases">
        <title>Sequencing the genomes of 1000 actinobacteria strains.</title>
        <authorList>
            <person name="Klenk H.-P."/>
        </authorList>
    </citation>
    <scope>NUCLEOTIDE SEQUENCE [LARGE SCALE GENOMIC DNA]</scope>
    <source>
        <strain evidence="2 3">DSM 45507</strain>
    </source>
</reference>
<feature type="domain" description="DUF427" evidence="1">
    <location>
        <begin position="18"/>
        <end position="85"/>
    </location>
</feature>
<gene>
    <name evidence="2" type="ORF">HD596_009985</name>
</gene>
<proteinExistence type="predicted"/>
<evidence type="ECO:0000313" key="3">
    <source>
        <dbReference type="Proteomes" id="UP000579153"/>
    </source>
</evidence>
<dbReference type="Pfam" id="PF04248">
    <property type="entry name" value="NTP_transf_9"/>
    <property type="match status" value="2"/>
</dbReference>
<dbReference type="Gene3D" id="2.170.150.40">
    <property type="entry name" value="Domain of unknown function (DUF427)"/>
    <property type="match status" value="2"/>
</dbReference>
<dbReference type="PANTHER" id="PTHR34310:SF9">
    <property type="entry name" value="BLR5716 PROTEIN"/>
    <property type="match status" value="1"/>
</dbReference>
<accession>A0A7W9GG54</accession>
<dbReference type="Proteomes" id="UP000579153">
    <property type="component" value="Unassembled WGS sequence"/>
</dbReference>
<dbReference type="PANTHER" id="PTHR34310">
    <property type="entry name" value="DUF427 DOMAIN PROTEIN (AFU_ORTHOLOGUE AFUA_3G02220)"/>
    <property type="match status" value="1"/>
</dbReference>
<feature type="domain" description="DUF427" evidence="1">
    <location>
        <begin position="130"/>
        <end position="221"/>
    </location>
</feature>
<sequence length="251" mass="28189">MPGDFRWEPSERWVRGLRDGVVVVDSRAPVLVWEPGRPVPGYAFPARDVRTDLLRDAGEPPGVRYDLAVGDALVRDAAWRYPELPDHIAFAWFRRPDVVLDHWYEEEEEIFVHPRDPYKRVDPIPSSRHVVVEIGGQVVADTRHAVLLFETGLPTRYYIPPDDVRFDLLEPTDTHTRCPYKGVASYWAFKGGGAPPDVAWAYPDPIPAAAPIKGHVAFYNEAVDIVVDGVGQERPVTFFSAGLTSRPADLP</sequence>
<organism evidence="2 3">
    <name type="scientific">Nonomuraea jabiensis</name>
    <dbReference type="NCBI Taxonomy" id="882448"/>
    <lineage>
        <taxon>Bacteria</taxon>
        <taxon>Bacillati</taxon>
        <taxon>Actinomycetota</taxon>
        <taxon>Actinomycetes</taxon>
        <taxon>Streptosporangiales</taxon>
        <taxon>Streptosporangiaceae</taxon>
        <taxon>Nonomuraea</taxon>
    </lineage>
</organism>
<dbReference type="InterPro" id="IPR007361">
    <property type="entry name" value="DUF427"/>
</dbReference>
<dbReference type="RefSeq" id="WP_185076205.1">
    <property type="nucleotide sequence ID" value="NZ_JACHMB010000001.1"/>
</dbReference>
<comment type="caution">
    <text evidence="2">The sequence shown here is derived from an EMBL/GenBank/DDBJ whole genome shotgun (WGS) entry which is preliminary data.</text>
</comment>
<evidence type="ECO:0000313" key="2">
    <source>
        <dbReference type="EMBL" id="MBB5783229.1"/>
    </source>
</evidence>
<dbReference type="InterPro" id="IPR038694">
    <property type="entry name" value="DUF427_sf"/>
</dbReference>